<accession>D3PGB8</accession>
<comment type="function">
    <text evidence="1">Core component of nucleosome. Nucleosomes wrap and compact DNA into chromatin, limiting DNA accessibility to the cellular machineries which require DNA as a template. Histones thereby play a central role in transcription regulation, DNA repair, DNA replication and chromosomal stability. DNA accessibility is regulated via a complex set of post-translational modifications of histones, also called histone code, and nucleosome remodeling.</text>
</comment>
<comment type="subcellular location">
    <subcellularLocation>
        <location evidence="3">Chromosome</location>
    </subcellularLocation>
    <subcellularLocation>
        <location evidence="2">Nucleus</location>
    </subcellularLocation>
</comment>
<keyword evidence="9" id="KW-0544">Nucleosome core</keyword>
<evidence type="ECO:0000256" key="9">
    <source>
        <dbReference type="ARBA" id="ARBA00023269"/>
    </source>
</evidence>
<evidence type="ECO:0000256" key="3">
    <source>
        <dbReference type="ARBA" id="ARBA00004286"/>
    </source>
</evidence>
<reference evidence="12" key="1">
    <citation type="submission" date="2010-03" db="EMBL/GenBank/DDBJ databases">
        <title>Lepeophtheirus salmonis ESTs and full-length cDNAs.</title>
        <authorList>
            <person name="Yasuike M."/>
            <person name="von Schalburg K."/>
            <person name="Cooper G."/>
            <person name="Leong J."/>
            <person name="Jones S.R.M."/>
            <person name="Koop B.F."/>
        </authorList>
    </citation>
    <scope>NUCLEOTIDE SEQUENCE</scope>
    <source>
        <tissue evidence="12">Whole</tissue>
    </source>
</reference>
<dbReference type="AlphaFoldDB" id="D3PGB8"/>
<dbReference type="InterPro" id="IPR001951">
    <property type="entry name" value="Histone_H4"/>
</dbReference>
<keyword evidence="8" id="KW-0539">Nucleus</keyword>
<dbReference type="GO" id="GO:0030527">
    <property type="term" value="F:structural constituent of chromatin"/>
    <property type="evidence" value="ECO:0007669"/>
    <property type="project" value="InterPro"/>
</dbReference>
<evidence type="ECO:0000256" key="5">
    <source>
        <dbReference type="ARBA" id="ARBA00020836"/>
    </source>
</evidence>
<keyword evidence="7" id="KW-0238">DNA-binding</keyword>
<protein>
    <recommendedName>
        <fullName evidence="5">Histone H4</fullName>
    </recommendedName>
</protein>
<evidence type="ECO:0000256" key="1">
    <source>
        <dbReference type="ARBA" id="ARBA00002001"/>
    </source>
</evidence>
<dbReference type="SUPFAM" id="SSF47113">
    <property type="entry name" value="Histone-fold"/>
    <property type="match status" value="1"/>
</dbReference>
<dbReference type="GO" id="GO:0003677">
    <property type="term" value="F:DNA binding"/>
    <property type="evidence" value="ECO:0007669"/>
    <property type="project" value="UniProtKB-KW"/>
</dbReference>
<dbReference type="InterPro" id="IPR004823">
    <property type="entry name" value="TAF_TATA-bd_Histone-like_dom"/>
</dbReference>
<evidence type="ECO:0000256" key="4">
    <source>
        <dbReference type="ARBA" id="ARBA00006564"/>
    </source>
</evidence>
<dbReference type="GO" id="GO:0000786">
    <property type="term" value="C:nucleosome"/>
    <property type="evidence" value="ECO:0007669"/>
    <property type="project" value="UniProtKB-KW"/>
</dbReference>
<feature type="compositionally biased region" description="Low complexity" evidence="10">
    <location>
        <begin position="1"/>
        <end position="10"/>
    </location>
</feature>
<dbReference type="CDD" id="cd22912">
    <property type="entry name" value="HFD_H4"/>
    <property type="match status" value="1"/>
</dbReference>
<dbReference type="GO" id="GO:0005634">
    <property type="term" value="C:nucleus"/>
    <property type="evidence" value="ECO:0007669"/>
    <property type="project" value="UniProtKB-SubCell"/>
</dbReference>
<dbReference type="InterPro" id="IPR009072">
    <property type="entry name" value="Histone-fold"/>
</dbReference>
<evidence type="ECO:0000256" key="2">
    <source>
        <dbReference type="ARBA" id="ARBA00004123"/>
    </source>
</evidence>
<sequence length="106" mass="11537">MAVSGKSGKISGKGGKIAAAKRHKKTASTDAAGNISKPSLRRLARRAGIKRLSTTCFVPMQKIAEYFLSSVLEKTTTYADHSKRKTIIVQDITYSLKDLNMSLMGF</sequence>
<dbReference type="SMART" id="SM00803">
    <property type="entry name" value="TAF"/>
    <property type="match status" value="1"/>
</dbReference>
<dbReference type="PRINTS" id="PR00623">
    <property type="entry name" value="HISTONEH4"/>
</dbReference>
<gene>
    <name evidence="12" type="primary">H4</name>
</gene>
<dbReference type="GO" id="GO:0046982">
    <property type="term" value="F:protein heterodimerization activity"/>
    <property type="evidence" value="ECO:0007669"/>
    <property type="project" value="InterPro"/>
</dbReference>
<name>D3PGB8_LEPSM</name>
<dbReference type="InterPro" id="IPR007125">
    <property type="entry name" value="H2A/H2B/H3"/>
</dbReference>
<comment type="similarity">
    <text evidence="4">Belongs to the histone H4 family.</text>
</comment>
<evidence type="ECO:0000256" key="8">
    <source>
        <dbReference type="ARBA" id="ARBA00023242"/>
    </source>
</evidence>
<organism evidence="12">
    <name type="scientific">Lepeophtheirus salmonis</name>
    <name type="common">Salmon louse</name>
    <name type="synonym">Caligus salmonis</name>
    <dbReference type="NCBI Taxonomy" id="72036"/>
    <lineage>
        <taxon>Eukaryota</taxon>
        <taxon>Metazoa</taxon>
        <taxon>Ecdysozoa</taxon>
        <taxon>Arthropoda</taxon>
        <taxon>Crustacea</taxon>
        <taxon>Multicrustacea</taxon>
        <taxon>Hexanauplia</taxon>
        <taxon>Copepoda</taxon>
        <taxon>Siphonostomatoida</taxon>
        <taxon>Caligidae</taxon>
        <taxon>Lepeophtheirus</taxon>
    </lineage>
</organism>
<evidence type="ECO:0000313" key="12">
    <source>
        <dbReference type="EMBL" id="ADD24314.1"/>
    </source>
</evidence>
<evidence type="ECO:0000256" key="10">
    <source>
        <dbReference type="SAM" id="MobiDB-lite"/>
    </source>
</evidence>
<keyword evidence="6" id="KW-0158">Chromosome</keyword>
<dbReference type="EMBL" id="BT120674">
    <property type="protein sequence ID" value="ADD24314.1"/>
    <property type="molecule type" value="mRNA"/>
</dbReference>
<dbReference type="Pfam" id="PF00125">
    <property type="entry name" value="Histone"/>
    <property type="match status" value="1"/>
</dbReference>
<evidence type="ECO:0000256" key="7">
    <source>
        <dbReference type="ARBA" id="ARBA00023125"/>
    </source>
</evidence>
<dbReference type="PANTHER" id="PTHR10484">
    <property type="entry name" value="HISTONE H4"/>
    <property type="match status" value="1"/>
</dbReference>
<evidence type="ECO:0000256" key="6">
    <source>
        <dbReference type="ARBA" id="ARBA00022454"/>
    </source>
</evidence>
<feature type="domain" description="TATA box binding protein associated factor (TAF) histone-like fold" evidence="11">
    <location>
        <begin position="33"/>
        <end position="97"/>
    </location>
</feature>
<dbReference type="Gene3D" id="1.10.20.10">
    <property type="entry name" value="Histone, subunit A"/>
    <property type="match status" value="1"/>
</dbReference>
<proteinExistence type="evidence at transcript level"/>
<feature type="region of interest" description="Disordered" evidence="10">
    <location>
        <begin position="1"/>
        <end position="35"/>
    </location>
</feature>
<evidence type="ECO:0000259" key="11">
    <source>
        <dbReference type="SMART" id="SM00803"/>
    </source>
</evidence>